<protein>
    <submittedName>
        <fullName evidence="2">Uncharacterized protein</fullName>
    </submittedName>
</protein>
<feature type="region of interest" description="Disordered" evidence="1">
    <location>
        <begin position="1"/>
        <end position="37"/>
    </location>
</feature>
<evidence type="ECO:0000256" key="1">
    <source>
        <dbReference type="SAM" id="MobiDB-lite"/>
    </source>
</evidence>
<evidence type="ECO:0000313" key="3">
    <source>
        <dbReference type="Proteomes" id="UP000198327"/>
    </source>
</evidence>
<evidence type="ECO:0000313" key="2">
    <source>
        <dbReference type="EMBL" id="SNT37207.1"/>
    </source>
</evidence>
<feature type="compositionally biased region" description="Polar residues" evidence="1">
    <location>
        <begin position="220"/>
        <end position="239"/>
    </location>
</feature>
<organism evidence="2 3">
    <name type="scientific">Rhodococcoides kyotonense</name>
    <dbReference type="NCBI Taxonomy" id="398843"/>
    <lineage>
        <taxon>Bacteria</taxon>
        <taxon>Bacillati</taxon>
        <taxon>Actinomycetota</taxon>
        <taxon>Actinomycetes</taxon>
        <taxon>Mycobacteriales</taxon>
        <taxon>Nocardiaceae</taxon>
        <taxon>Rhodococcoides</taxon>
    </lineage>
</organism>
<feature type="region of interest" description="Disordered" evidence="1">
    <location>
        <begin position="201"/>
        <end position="239"/>
    </location>
</feature>
<dbReference type="EMBL" id="FZOW01000015">
    <property type="protein sequence ID" value="SNT37207.1"/>
    <property type="molecule type" value="Genomic_DNA"/>
</dbReference>
<keyword evidence="3" id="KW-1185">Reference proteome</keyword>
<accession>A0A239M333</accession>
<proteinExistence type="predicted"/>
<dbReference type="AlphaFoldDB" id="A0A239M333"/>
<sequence length="239" mass="25848">MSHASTATRGHRAWSGQRGCRNSGVSHGGSKREQDEVPCLTYATRRREVTMHVIQQPEQSPISGVDAVHTVENKALSHRQHWWLFTGRLDAGDRTSQPAGPVVAPMHDARFEDQSRQLVDTTNVLWVSIIRTPIGPVNQSSGHEIHVRRDLVVSDLVHPTRPIRSAHATSATAAREVLSVDASNTSHVGMERVARVAGVAPQASDTSVARVSPDAPDTSMGCQSPISRIASNGSEARDV</sequence>
<name>A0A239M333_9NOCA</name>
<reference evidence="3" key="1">
    <citation type="submission" date="2017-06" db="EMBL/GenBank/DDBJ databases">
        <authorList>
            <person name="Varghese N."/>
            <person name="Submissions S."/>
        </authorList>
    </citation>
    <scope>NUCLEOTIDE SEQUENCE [LARGE SCALE GENOMIC DNA]</scope>
    <source>
        <strain evidence="3">JCM 23211</strain>
    </source>
</reference>
<dbReference type="Proteomes" id="UP000198327">
    <property type="component" value="Unassembled WGS sequence"/>
</dbReference>
<gene>
    <name evidence="2" type="ORF">SAMN05421642_115141</name>
</gene>